<comment type="caution">
    <text evidence="1">The sequence shown here is derived from an EMBL/GenBank/DDBJ whole genome shotgun (WGS) entry which is preliminary data.</text>
</comment>
<reference evidence="1 2" key="1">
    <citation type="submission" date="2024-06" db="EMBL/GenBank/DDBJ databases">
        <title>Novosphingobium rhizovicinus M1R2S20.</title>
        <authorList>
            <person name="Sun J.-Q."/>
        </authorList>
    </citation>
    <scope>NUCLEOTIDE SEQUENCE [LARGE SCALE GENOMIC DNA]</scope>
    <source>
        <strain evidence="1 2">M1R2S20</strain>
    </source>
</reference>
<dbReference type="InterPro" id="IPR013785">
    <property type="entry name" value="Aldolase_TIM"/>
</dbReference>
<sequence length="78" mass="8918">MAEYPHLLSPGRIGPRELKNRLCRTTMGKNLSIHNGAIGEQSVERRRRLPARVATVTPAARQVILREPRRTLLKRPVR</sequence>
<dbReference type="EMBL" id="JBFNXR010000052">
    <property type="protein sequence ID" value="MEW9856424.1"/>
    <property type="molecule type" value="Genomic_DNA"/>
</dbReference>
<proteinExistence type="predicted"/>
<name>A0ABV3RFH6_9SPHN</name>
<dbReference type="RefSeq" id="WP_367774872.1">
    <property type="nucleotide sequence ID" value="NZ_JBFNXR010000052.1"/>
</dbReference>
<dbReference type="Gene3D" id="3.20.20.70">
    <property type="entry name" value="Aldolase class I"/>
    <property type="match status" value="1"/>
</dbReference>
<protein>
    <submittedName>
        <fullName evidence="1">Uncharacterized protein</fullName>
    </submittedName>
</protein>
<organism evidence="1 2">
    <name type="scientific">Novosphingobium rhizovicinum</name>
    <dbReference type="NCBI Taxonomy" id="3228928"/>
    <lineage>
        <taxon>Bacteria</taxon>
        <taxon>Pseudomonadati</taxon>
        <taxon>Pseudomonadota</taxon>
        <taxon>Alphaproteobacteria</taxon>
        <taxon>Sphingomonadales</taxon>
        <taxon>Sphingomonadaceae</taxon>
        <taxon>Novosphingobium</taxon>
    </lineage>
</organism>
<evidence type="ECO:0000313" key="2">
    <source>
        <dbReference type="Proteomes" id="UP001556118"/>
    </source>
</evidence>
<gene>
    <name evidence="1" type="ORF">ABUH87_14895</name>
</gene>
<evidence type="ECO:0000313" key="1">
    <source>
        <dbReference type="EMBL" id="MEW9856424.1"/>
    </source>
</evidence>
<keyword evidence="2" id="KW-1185">Reference proteome</keyword>
<accession>A0ABV3RFH6</accession>
<dbReference type="Proteomes" id="UP001556118">
    <property type="component" value="Unassembled WGS sequence"/>
</dbReference>